<feature type="region of interest" description="Disordered" evidence="1">
    <location>
        <begin position="18"/>
        <end position="136"/>
    </location>
</feature>
<sequence>MAARRAWAWDLEEMRSAGAALDDHDGTYATENDFSVESMPISGFTPINQARHSPGVKDPHDGSRLPSQNRQSENHIPPKRRKTQSSATVSASKPRKVPAPRKARKSKTAGDLQYQDISRGLPRKKPMAPGLGAEPVKTVSPADLTLAEQRPDAELIHDALIAFEAQDEEAVFIGPDKSTEMSNKYQAAYPKPPTKQPGGHIAALVDQMLAREYLNVSNEDVAYNNAASPEQKAVLDDERFIRVGPWDGDSEAIPPEFVPPPSAQGADITGSTNVSSLQHKGVVGAPPEIGPDKDGNCYIGEEADEFPLDETDVDAIMRSEKYGDTCRPQGLYDCDSEEGNWMTNLPSAHDMISSPQPPSSQQSCILTHVSGNVGKAKHRNVKPAEGSENSFDDDDLDEELMYLPAESSDTIQPSTPLTSPEKPSTPKLQWLPPKVYIPANLSQIPVSPTDIPHLVSFNINGEPLPFARPAFPKPIRDRSPILGLTNRVVLRTCFRIGEALNAAAVASRTNTDAVIELYARIIHSEREPDKGFKQFFQFGDLFTEKAPYLSATYSLWKGVGLWDMDSKVFLGEEGRGKMARALGRIKKREQGGGCEMVVLSIWEVDWEDVGIAKGIVCS</sequence>
<keyword evidence="3" id="KW-1185">Reference proteome</keyword>
<protein>
    <submittedName>
        <fullName evidence="2">Uncharacterized protein</fullName>
    </submittedName>
</protein>
<feature type="region of interest" description="Disordered" evidence="1">
    <location>
        <begin position="406"/>
        <end position="425"/>
    </location>
</feature>
<gene>
    <name evidence="2" type="ORF">JMJ35_002267</name>
</gene>
<proteinExistence type="predicted"/>
<dbReference type="Proteomes" id="UP001166286">
    <property type="component" value="Unassembled WGS sequence"/>
</dbReference>
<evidence type="ECO:0000313" key="3">
    <source>
        <dbReference type="Proteomes" id="UP001166286"/>
    </source>
</evidence>
<name>A0AA39V3P6_9LECA</name>
<evidence type="ECO:0000313" key="2">
    <source>
        <dbReference type="EMBL" id="KAK0514888.1"/>
    </source>
</evidence>
<feature type="compositionally biased region" description="Basic residues" evidence="1">
    <location>
        <begin position="93"/>
        <end position="107"/>
    </location>
</feature>
<reference evidence="2" key="1">
    <citation type="submission" date="2023-03" db="EMBL/GenBank/DDBJ databases">
        <title>Complete genome of Cladonia borealis.</title>
        <authorList>
            <person name="Park H."/>
        </authorList>
    </citation>
    <scope>NUCLEOTIDE SEQUENCE</scope>
    <source>
        <strain evidence="2">ANT050790</strain>
    </source>
</reference>
<feature type="compositionally biased region" description="Polar residues" evidence="1">
    <location>
        <begin position="407"/>
        <end position="422"/>
    </location>
</feature>
<dbReference type="EMBL" id="JAFEKC020000004">
    <property type="protein sequence ID" value="KAK0514888.1"/>
    <property type="molecule type" value="Genomic_DNA"/>
</dbReference>
<comment type="caution">
    <text evidence="2">The sequence shown here is derived from an EMBL/GenBank/DDBJ whole genome shotgun (WGS) entry which is preliminary data.</text>
</comment>
<accession>A0AA39V3P6</accession>
<organism evidence="2 3">
    <name type="scientific">Cladonia borealis</name>
    <dbReference type="NCBI Taxonomy" id="184061"/>
    <lineage>
        <taxon>Eukaryota</taxon>
        <taxon>Fungi</taxon>
        <taxon>Dikarya</taxon>
        <taxon>Ascomycota</taxon>
        <taxon>Pezizomycotina</taxon>
        <taxon>Lecanoromycetes</taxon>
        <taxon>OSLEUM clade</taxon>
        <taxon>Lecanoromycetidae</taxon>
        <taxon>Lecanorales</taxon>
        <taxon>Lecanorineae</taxon>
        <taxon>Cladoniaceae</taxon>
        <taxon>Cladonia</taxon>
    </lineage>
</organism>
<dbReference type="AlphaFoldDB" id="A0AA39V3P6"/>
<evidence type="ECO:0000256" key="1">
    <source>
        <dbReference type="SAM" id="MobiDB-lite"/>
    </source>
</evidence>